<keyword evidence="3" id="KW-0418">Kinase</keyword>
<sequence length="663" mass="77243">MATNPIAEDVKTGATTAIKITAEIAASYIPLVAAVKTLFDEIHKIYENAECNKEMCTIMTERIEAAMYALQKMMRKDDNYIYEKEYSLSLKKFVKVLTEIKDFTDKVSKLEGVRKLFEAGKIKQQFYKLIQDYDICMKELQFAMAITNENEREEEAKRIEKALKDLEKLEYGVKIANNKLDGLAEDISFIKNKMSDAQAQKIKLSEPLTGCVKRNSVIKKFYVGTAVACKPIDDSEKHQATLAILEKLSLSPCILKFYGLSEFDNHTYMVFDWAEYGNLKELYDSFDIPWTRKIIFIRDICRGLVFLRELDILHHDIRCENIFICEGLSPKLGNFIHARKANANTSFLSFQKQIEMFRWMAPEQIEKYQNNPKQKGYTFSCEMFSFGMLIWELCYEKIPYKRYSDPKKISKHVVIGKREKLLLGKPNDIKIQEHFIKIIDKAWQHMPEKRIVLLDLHRKLEKLADTYPIPLDGPLLLKDKELDLGANEPTIDLNEGIRCHQKKEYENAWKCFEENANFGNPIAKYWQGYYLFNGYLKTDKELAYKLFKEVADTDDVEEYQDTVSDEQYQNAISDAPYRYAVSLLNDANKRVENRDKILHYLELAKNNNNPEAMYLLGDIYVNGKLKMEKDIKLGKEYLNLTLKYSGPIREDAINLLKEVNEKN</sequence>
<dbReference type="Gene3D" id="1.10.510.10">
    <property type="entry name" value="Transferase(Phosphotransferase) domain 1"/>
    <property type="match status" value="1"/>
</dbReference>
<dbReference type="EMBL" id="WTPW01000298">
    <property type="protein sequence ID" value="KAF0525583.1"/>
    <property type="molecule type" value="Genomic_DNA"/>
</dbReference>
<proteinExistence type="predicted"/>
<dbReference type="InterPro" id="IPR059179">
    <property type="entry name" value="MLKL-like_MCAfunc"/>
</dbReference>
<dbReference type="SUPFAM" id="SSF56112">
    <property type="entry name" value="Protein kinase-like (PK-like)"/>
    <property type="match status" value="1"/>
</dbReference>
<dbReference type="CDD" id="cd21037">
    <property type="entry name" value="MLKL_NTD"/>
    <property type="match status" value="1"/>
</dbReference>
<dbReference type="SUPFAM" id="SSF81901">
    <property type="entry name" value="HCP-like"/>
    <property type="match status" value="1"/>
</dbReference>
<dbReference type="InterPro" id="IPR006597">
    <property type="entry name" value="Sel1-like"/>
</dbReference>
<dbReference type="SMART" id="SM00671">
    <property type="entry name" value="SEL1"/>
    <property type="match status" value="2"/>
</dbReference>
<dbReference type="Gene3D" id="1.20.930.20">
    <property type="entry name" value="Adaptor protein Cbl, N-terminal domain"/>
    <property type="match status" value="1"/>
</dbReference>
<reference evidence="3 4" key="1">
    <citation type="journal article" date="2019" name="Environ. Microbiol.">
        <title>At the nexus of three kingdoms: the genome of the mycorrhizal fungus Gigaspora margarita provides insights into plant, endobacterial and fungal interactions.</title>
        <authorList>
            <person name="Venice F."/>
            <person name="Ghignone S."/>
            <person name="Salvioli di Fossalunga A."/>
            <person name="Amselem J."/>
            <person name="Novero M."/>
            <person name="Xianan X."/>
            <person name="Sedzielewska Toro K."/>
            <person name="Morin E."/>
            <person name="Lipzen A."/>
            <person name="Grigoriev I.V."/>
            <person name="Henrissat B."/>
            <person name="Martin F.M."/>
            <person name="Bonfante P."/>
        </authorList>
    </citation>
    <scope>NUCLEOTIDE SEQUENCE [LARGE SCALE GENOMIC DNA]</scope>
    <source>
        <strain evidence="3 4">BEG34</strain>
    </source>
</reference>
<dbReference type="GO" id="GO:0007166">
    <property type="term" value="P:cell surface receptor signaling pathway"/>
    <property type="evidence" value="ECO:0007669"/>
    <property type="project" value="InterPro"/>
</dbReference>
<dbReference type="Pfam" id="PF22215">
    <property type="entry name" value="MLKL_N"/>
    <property type="match status" value="1"/>
</dbReference>
<dbReference type="GO" id="GO:0004672">
    <property type="term" value="F:protein kinase activity"/>
    <property type="evidence" value="ECO:0007669"/>
    <property type="project" value="InterPro"/>
</dbReference>
<dbReference type="AlphaFoldDB" id="A0A8H4ARK3"/>
<dbReference type="InterPro" id="IPR001245">
    <property type="entry name" value="Ser-Thr/Tyr_kinase_cat_dom"/>
</dbReference>
<dbReference type="Proteomes" id="UP000439903">
    <property type="component" value="Unassembled WGS sequence"/>
</dbReference>
<dbReference type="GO" id="GO:0005524">
    <property type="term" value="F:ATP binding"/>
    <property type="evidence" value="ECO:0007669"/>
    <property type="project" value="InterPro"/>
</dbReference>
<dbReference type="PROSITE" id="PS00109">
    <property type="entry name" value="PROTEIN_KINASE_TYR"/>
    <property type="match status" value="1"/>
</dbReference>
<feature type="coiled-coil region" evidence="1">
    <location>
        <begin position="149"/>
        <end position="200"/>
    </location>
</feature>
<feature type="domain" description="Protein kinase" evidence="2">
    <location>
        <begin position="160"/>
        <end position="460"/>
    </location>
</feature>
<organism evidence="3 4">
    <name type="scientific">Gigaspora margarita</name>
    <dbReference type="NCBI Taxonomy" id="4874"/>
    <lineage>
        <taxon>Eukaryota</taxon>
        <taxon>Fungi</taxon>
        <taxon>Fungi incertae sedis</taxon>
        <taxon>Mucoromycota</taxon>
        <taxon>Glomeromycotina</taxon>
        <taxon>Glomeromycetes</taxon>
        <taxon>Diversisporales</taxon>
        <taxon>Gigasporaceae</taxon>
        <taxon>Gigaspora</taxon>
    </lineage>
</organism>
<dbReference type="InterPro" id="IPR011990">
    <property type="entry name" value="TPR-like_helical_dom_sf"/>
</dbReference>
<evidence type="ECO:0000256" key="1">
    <source>
        <dbReference type="SAM" id="Coils"/>
    </source>
</evidence>
<evidence type="ECO:0000259" key="2">
    <source>
        <dbReference type="PROSITE" id="PS50011"/>
    </source>
</evidence>
<dbReference type="PROSITE" id="PS50011">
    <property type="entry name" value="PROTEIN_KINASE_DOM"/>
    <property type="match status" value="1"/>
</dbReference>
<dbReference type="InterPro" id="IPR008266">
    <property type="entry name" value="Tyr_kinase_AS"/>
</dbReference>
<evidence type="ECO:0000313" key="4">
    <source>
        <dbReference type="Proteomes" id="UP000439903"/>
    </source>
</evidence>
<dbReference type="Gene3D" id="1.25.40.10">
    <property type="entry name" value="Tetratricopeptide repeat domain"/>
    <property type="match status" value="1"/>
</dbReference>
<dbReference type="InterPro" id="IPR036537">
    <property type="entry name" value="Adaptor_Cbl_N_dom_sf"/>
</dbReference>
<dbReference type="PANTHER" id="PTHR45756">
    <property type="entry name" value="PALMITOYLTRANSFERASE"/>
    <property type="match status" value="1"/>
</dbReference>
<dbReference type="InterPro" id="IPR011009">
    <property type="entry name" value="Kinase-like_dom_sf"/>
</dbReference>
<dbReference type="InterPro" id="IPR000719">
    <property type="entry name" value="Prot_kinase_dom"/>
</dbReference>
<dbReference type="Pfam" id="PF07714">
    <property type="entry name" value="PK_Tyr_Ser-Thr"/>
    <property type="match status" value="1"/>
</dbReference>
<gene>
    <name evidence="3" type="ORF">F8M41_014460</name>
</gene>
<dbReference type="InterPro" id="IPR054000">
    <property type="entry name" value="MLKL_N"/>
</dbReference>
<evidence type="ECO:0000313" key="3">
    <source>
        <dbReference type="EMBL" id="KAF0525583.1"/>
    </source>
</evidence>
<comment type="caution">
    <text evidence="3">The sequence shown here is derived from an EMBL/GenBank/DDBJ whole genome shotgun (WGS) entry which is preliminary data.</text>
</comment>
<accession>A0A8H4ARK3</accession>
<keyword evidence="1" id="KW-0175">Coiled coil</keyword>
<dbReference type="InterPro" id="IPR053215">
    <property type="entry name" value="TKL_Ser/Thr_kinase"/>
</dbReference>
<keyword evidence="4" id="KW-1185">Reference proteome</keyword>
<dbReference type="PANTHER" id="PTHR45756:SF1">
    <property type="entry name" value="PROTEIN KINASE DOMAIN CONTAINING PROTEIN"/>
    <property type="match status" value="1"/>
</dbReference>
<dbReference type="OrthoDB" id="2314769at2759"/>
<keyword evidence="3" id="KW-0808">Transferase</keyword>
<name>A0A8H4ARK3_GIGMA</name>
<protein>
    <submittedName>
        <fullName evidence="3">Kinase-like protein</fullName>
    </submittedName>
</protein>